<evidence type="ECO:0000313" key="5">
    <source>
        <dbReference type="EMBL" id="GGE88017.1"/>
    </source>
</evidence>
<dbReference type="Pfam" id="PF01551">
    <property type="entry name" value="Peptidase_M23"/>
    <property type="match status" value="1"/>
</dbReference>
<evidence type="ECO:0000256" key="3">
    <source>
        <dbReference type="SAM" id="SignalP"/>
    </source>
</evidence>
<keyword evidence="1 3" id="KW-0732">Signal</keyword>
<dbReference type="AlphaFoldDB" id="A0A1M6YVL9"/>
<reference evidence="5" key="1">
    <citation type="journal article" date="2014" name="Int. J. Syst. Evol. Microbiol.">
        <title>Complete genome of a new Firmicutes species belonging to the dominant human colonic microbiota ('Ruminococcus bicirculans') reveals two chromosomes and a selective capacity to utilize plant glucans.</title>
        <authorList>
            <consortium name="NISC Comparative Sequencing Program"/>
            <person name="Wegmann U."/>
            <person name="Louis P."/>
            <person name="Goesmann A."/>
            <person name="Henrissat B."/>
            <person name="Duncan S.H."/>
            <person name="Flint H.J."/>
        </authorList>
    </citation>
    <scope>NUCLEOTIDE SEQUENCE</scope>
    <source>
        <strain evidence="5">CGMCC 1.12707</strain>
    </source>
</reference>
<dbReference type="Gene3D" id="6.10.250.3150">
    <property type="match status" value="1"/>
</dbReference>
<dbReference type="InterPro" id="IPR011055">
    <property type="entry name" value="Dup_hybrid_motif"/>
</dbReference>
<dbReference type="RefSeq" id="WP_229731732.1">
    <property type="nucleotide sequence ID" value="NZ_BMFL01000001.1"/>
</dbReference>
<evidence type="ECO:0000313" key="7">
    <source>
        <dbReference type="Proteomes" id="UP000184120"/>
    </source>
</evidence>
<dbReference type="GO" id="GO:0004222">
    <property type="term" value="F:metalloendopeptidase activity"/>
    <property type="evidence" value="ECO:0007669"/>
    <property type="project" value="TreeGrafter"/>
</dbReference>
<evidence type="ECO:0000313" key="6">
    <source>
        <dbReference type="EMBL" id="SHL22364.1"/>
    </source>
</evidence>
<feature type="signal peptide" evidence="3">
    <location>
        <begin position="1"/>
        <end position="18"/>
    </location>
</feature>
<organism evidence="6 7">
    <name type="scientific">Chishuiella changwenlii</name>
    <dbReference type="NCBI Taxonomy" id="1434701"/>
    <lineage>
        <taxon>Bacteria</taxon>
        <taxon>Pseudomonadati</taxon>
        <taxon>Bacteroidota</taxon>
        <taxon>Flavobacteriia</taxon>
        <taxon>Flavobacteriales</taxon>
        <taxon>Weeksellaceae</taxon>
        <taxon>Chishuiella</taxon>
    </lineage>
</organism>
<dbReference type="Proteomes" id="UP000184120">
    <property type="component" value="Unassembled WGS sequence"/>
</dbReference>
<feature type="coiled-coil region" evidence="2">
    <location>
        <begin position="24"/>
        <end position="51"/>
    </location>
</feature>
<keyword evidence="2" id="KW-0175">Coiled coil</keyword>
<accession>A0A1M6YVL9</accession>
<proteinExistence type="predicted"/>
<keyword evidence="8" id="KW-1185">Reference proteome</keyword>
<reference evidence="7" key="3">
    <citation type="submission" date="2016-11" db="EMBL/GenBank/DDBJ databases">
        <authorList>
            <person name="Varghese N."/>
            <person name="Submissions S."/>
        </authorList>
    </citation>
    <scope>NUCLEOTIDE SEQUENCE [LARGE SCALE GENOMIC DNA]</scope>
    <source>
        <strain evidence="7">DSM 27989</strain>
    </source>
</reference>
<keyword evidence="6" id="KW-0378">Hydrolase</keyword>
<evidence type="ECO:0000313" key="8">
    <source>
        <dbReference type="Proteomes" id="UP000650994"/>
    </source>
</evidence>
<reference evidence="5" key="5">
    <citation type="submission" date="2024-05" db="EMBL/GenBank/DDBJ databases">
        <authorList>
            <person name="Sun Q."/>
            <person name="Zhou Y."/>
        </authorList>
    </citation>
    <scope>NUCLEOTIDE SEQUENCE</scope>
    <source>
        <strain evidence="5">CGMCC 1.12707</strain>
    </source>
</reference>
<dbReference type="Proteomes" id="UP000650994">
    <property type="component" value="Unassembled WGS sequence"/>
</dbReference>
<feature type="chain" id="PRO_5012703311" evidence="3">
    <location>
        <begin position="19"/>
        <end position="555"/>
    </location>
</feature>
<dbReference type="PANTHER" id="PTHR21666">
    <property type="entry name" value="PEPTIDASE-RELATED"/>
    <property type="match status" value="1"/>
</dbReference>
<dbReference type="STRING" id="1434701.SAMN05443634_10765"/>
<dbReference type="InterPro" id="IPR016047">
    <property type="entry name" value="M23ase_b-sheet_dom"/>
</dbReference>
<evidence type="ECO:0000256" key="1">
    <source>
        <dbReference type="ARBA" id="ARBA00022729"/>
    </source>
</evidence>
<protein>
    <submittedName>
        <fullName evidence="6">Septal ring factor EnvC, activator of murein hydrolases AmiA and AmiB</fullName>
    </submittedName>
</protein>
<dbReference type="InterPro" id="IPR050570">
    <property type="entry name" value="Cell_wall_metabolism_enzyme"/>
</dbReference>
<dbReference type="Gene3D" id="2.70.70.10">
    <property type="entry name" value="Glucose Permease (Domain IIA)"/>
    <property type="match status" value="1"/>
</dbReference>
<name>A0A1M6YVL9_9FLAO</name>
<feature type="domain" description="M23ase beta-sheet core" evidence="4">
    <location>
        <begin position="456"/>
        <end position="548"/>
    </location>
</feature>
<dbReference type="EMBL" id="BMFL01000001">
    <property type="protein sequence ID" value="GGE88017.1"/>
    <property type="molecule type" value="Genomic_DNA"/>
</dbReference>
<reference evidence="8" key="4">
    <citation type="journal article" date="2019" name="Int. J. Syst. Evol. Microbiol.">
        <title>The Global Catalogue of Microorganisms (GCM) 10K type strain sequencing project: providing services to taxonomists for standard genome sequencing and annotation.</title>
        <authorList>
            <consortium name="The Broad Institute Genomics Platform"/>
            <consortium name="The Broad Institute Genome Sequencing Center for Infectious Disease"/>
            <person name="Wu L."/>
            <person name="Ma J."/>
        </authorList>
    </citation>
    <scope>NUCLEOTIDE SEQUENCE [LARGE SCALE GENOMIC DNA]</scope>
    <source>
        <strain evidence="8">CGMCC 1.12707</strain>
    </source>
</reference>
<sequence length="555" mass="62741">MKFVLSTIFLTLSLSMFAQVPYNKANLQKQNAQLKKEIINLNKQLEVNKRNSKLNVGYVQNLTKKIQVQTKLVGNLTKEKRFIEDEIYLTQLEINKLSRELVELKKDYKQVLVRAYKNKSVENKLLFVLSSKSLGEAYRRIKYLEKYSQFQLGQANEIIGKQTDIQSKKAKKEKAKDEKEKVLSQQVLFSQNLEKERLAKEKAVEEFHKNEGVIAAEINEKASQQRQIDAKIKEIIEEEIRQAKIRAEKDLKDWNEAKRGNSIASYNEYLRTNPKGDYAKSARTAILRIENDAKAWNIARSAHTKQAYQSYLTHHPQGSFVSTAKTEISKFEQLEREAEAERQRIIAQRKAEEEARLNAQKEANAQKIAEAKAEAERKAKIEAEQKVVTKVPEKERVVKVDAVKPAETFSERPDSEGISGEFSSNKGRLPWPVDRGTVVSRFGSNSHPILSNITTVNSGVDISTYRGAHARAVYEGVVQAVMSVSGTGKAVLVKHGSYYSVYTNLSSVSVSKGDDVKRGQSLGIIYTTAEGETVMNFQVWSGTTKQNPASWVAGM</sequence>
<dbReference type="CDD" id="cd12797">
    <property type="entry name" value="M23_peptidase"/>
    <property type="match status" value="1"/>
</dbReference>
<evidence type="ECO:0000259" key="4">
    <source>
        <dbReference type="Pfam" id="PF01551"/>
    </source>
</evidence>
<reference evidence="6" key="2">
    <citation type="submission" date="2016-11" db="EMBL/GenBank/DDBJ databases">
        <authorList>
            <person name="Jaros S."/>
            <person name="Januszkiewicz K."/>
            <person name="Wedrychowicz H."/>
        </authorList>
    </citation>
    <scope>NUCLEOTIDE SEQUENCE [LARGE SCALE GENOMIC DNA]</scope>
    <source>
        <strain evidence="6">DSM 27989</strain>
    </source>
</reference>
<gene>
    <name evidence="5" type="ORF">GCM10010984_02160</name>
    <name evidence="6" type="ORF">SAMN05443634_10765</name>
</gene>
<evidence type="ECO:0000256" key="2">
    <source>
        <dbReference type="SAM" id="Coils"/>
    </source>
</evidence>
<dbReference type="SUPFAM" id="SSF51261">
    <property type="entry name" value="Duplicated hybrid motif"/>
    <property type="match status" value="1"/>
</dbReference>
<dbReference type="PANTHER" id="PTHR21666:SF289">
    <property type="entry name" value="L-ALA--D-GLU ENDOPEPTIDASE"/>
    <property type="match status" value="1"/>
</dbReference>
<dbReference type="EMBL" id="FRBH01000007">
    <property type="protein sequence ID" value="SHL22364.1"/>
    <property type="molecule type" value="Genomic_DNA"/>
</dbReference>
<feature type="coiled-coil region" evidence="2">
    <location>
        <begin position="321"/>
        <end position="385"/>
    </location>
</feature>